<protein>
    <recommendedName>
        <fullName evidence="1">Type II/III secretion system secretin-like domain-containing protein</fullName>
    </recommendedName>
</protein>
<evidence type="ECO:0000313" key="2">
    <source>
        <dbReference type="EMBL" id="VAW96082.1"/>
    </source>
</evidence>
<dbReference type="InterPro" id="IPR004846">
    <property type="entry name" value="T2SS/T3SS_dom"/>
</dbReference>
<sequence length="259" mass="28895">MPIRYFKQIIAVLLLFSSLTSLSSAYELEIINLNHRPASDIIPVIKPLLAKDGTLSGEQYVLFINTSAKNLQQLKPVIAMLDADLRQLKITIMQESEATMKQHGFKISGVLPKKTTAKVYSTRRAENNLRQQQIQVTEGQWASIQTGISVPSISRSKNSNGTITESIQYQTIVTRLKIQPQIIGDKVNLKIESSIGDKVTSKTQRLNTTVRGKLNEWIALGGIRSAVDNSSSGFVFSTQRNSNAMKQIFIKINITKYQD</sequence>
<name>A0A3B1A8E3_9ZZZZ</name>
<dbReference type="Pfam" id="PF00263">
    <property type="entry name" value="Secretin"/>
    <property type="match status" value="1"/>
</dbReference>
<dbReference type="GO" id="GO:0009306">
    <property type="term" value="P:protein secretion"/>
    <property type="evidence" value="ECO:0007669"/>
    <property type="project" value="InterPro"/>
</dbReference>
<feature type="domain" description="Type II/III secretion system secretin-like" evidence="1">
    <location>
        <begin position="126"/>
        <end position="231"/>
    </location>
</feature>
<gene>
    <name evidence="2" type="ORF">MNBD_GAMMA23-547</name>
</gene>
<organism evidence="2">
    <name type="scientific">hydrothermal vent metagenome</name>
    <dbReference type="NCBI Taxonomy" id="652676"/>
    <lineage>
        <taxon>unclassified sequences</taxon>
        <taxon>metagenomes</taxon>
        <taxon>ecological metagenomes</taxon>
    </lineage>
</organism>
<reference evidence="2" key="1">
    <citation type="submission" date="2018-06" db="EMBL/GenBank/DDBJ databases">
        <authorList>
            <person name="Zhirakovskaya E."/>
        </authorList>
    </citation>
    <scope>NUCLEOTIDE SEQUENCE</scope>
</reference>
<dbReference type="AlphaFoldDB" id="A0A3B1A8E3"/>
<evidence type="ECO:0000259" key="1">
    <source>
        <dbReference type="Pfam" id="PF00263"/>
    </source>
</evidence>
<dbReference type="EMBL" id="UOFT01000051">
    <property type="protein sequence ID" value="VAW96082.1"/>
    <property type="molecule type" value="Genomic_DNA"/>
</dbReference>
<proteinExistence type="predicted"/>
<accession>A0A3B1A8E3</accession>